<protein>
    <submittedName>
        <fullName evidence="2">Uncharacterized protein</fullName>
    </submittedName>
</protein>
<reference evidence="2" key="1">
    <citation type="submission" date="2020-11" db="EMBL/GenBank/DDBJ databases">
        <authorList>
            <consortium name="DOE Joint Genome Institute"/>
            <person name="Ahrendt S."/>
            <person name="Riley R."/>
            <person name="Andreopoulos W."/>
            <person name="Labutti K."/>
            <person name="Pangilinan J."/>
            <person name="Ruiz-Duenas F.J."/>
            <person name="Barrasa J.M."/>
            <person name="Sanchez-Garcia M."/>
            <person name="Camarero S."/>
            <person name="Miyauchi S."/>
            <person name="Serrano A."/>
            <person name="Linde D."/>
            <person name="Babiker R."/>
            <person name="Drula E."/>
            <person name="Ayuso-Fernandez I."/>
            <person name="Pacheco R."/>
            <person name="Padilla G."/>
            <person name="Ferreira P."/>
            <person name="Barriuso J."/>
            <person name="Kellner H."/>
            <person name="Castanera R."/>
            <person name="Alfaro M."/>
            <person name="Ramirez L."/>
            <person name="Pisabarro A.G."/>
            <person name="Kuo A."/>
            <person name="Tritt A."/>
            <person name="Lipzen A."/>
            <person name="He G."/>
            <person name="Yan M."/>
            <person name="Ng V."/>
            <person name="Cullen D."/>
            <person name="Martin F."/>
            <person name="Rosso M.-N."/>
            <person name="Henrissat B."/>
            <person name="Hibbett D."/>
            <person name="Martinez A.T."/>
            <person name="Grigoriev I.V."/>
        </authorList>
    </citation>
    <scope>NUCLEOTIDE SEQUENCE</scope>
    <source>
        <strain evidence="2">AH 40177</strain>
    </source>
</reference>
<dbReference type="Proteomes" id="UP000772434">
    <property type="component" value="Unassembled WGS sequence"/>
</dbReference>
<name>A0A9P5UE25_9AGAR</name>
<proteinExistence type="predicted"/>
<comment type="caution">
    <text evidence="2">The sequence shown here is derived from an EMBL/GenBank/DDBJ whole genome shotgun (WGS) entry which is preliminary data.</text>
</comment>
<feature type="compositionally biased region" description="Polar residues" evidence="1">
    <location>
        <begin position="189"/>
        <end position="200"/>
    </location>
</feature>
<feature type="compositionally biased region" description="Polar residues" evidence="1">
    <location>
        <begin position="100"/>
        <end position="111"/>
    </location>
</feature>
<gene>
    <name evidence="2" type="ORF">BDP27DRAFT_1414953</name>
</gene>
<evidence type="ECO:0000256" key="1">
    <source>
        <dbReference type="SAM" id="MobiDB-lite"/>
    </source>
</evidence>
<evidence type="ECO:0000313" key="2">
    <source>
        <dbReference type="EMBL" id="KAF9075782.1"/>
    </source>
</evidence>
<evidence type="ECO:0000313" key="3">
    <source>
        <dbReference type="Proteomes" id="UP000772434"/>
    </source>
</evidence>
<dbReference type="AlphaFoldDB" id="A0A9P5UE25"/>
<dbReference type="EMBL" id="JADNRY010000008">
    <property type="protein sequence ID" value="KAF9075782.1"/>
    <property type="molecule type" value="Genomic_DNA"/>
</dbReference>
<accession>A0A9P5UE25</accession>
<organism evidence="2 3">
    <name type="scientific">Rhodocollybia butyracea</name>
    <dbReference type="NCBI Taxonomy" id="206335"/>
    <lineage>
        <taxon>Eukaryota</taxon>
        <taxon>Fungi</taxon>
        <taxon>Dikarya</taxon>
        <taxon>Basidiomycota</taxon>
        <taxon>Agaricomycotina</taxon>
        <taxon>Agaricomycetes</taxon>
        <taxon>Agaricomycetidae</taxon>
        <taxon>Agaricales</taxon>
        <taxon>Marasmiineae</taxon>
        <taxon>Omphalotaceae</taxon>
        <taxon>Rhodocollybia</taxon>
    </lineage>
</organism>
<feature type="region of interest" description="Disordered" evidence="1">
    <location>
        <begin position="27"/>
        <end position="222"/>
    </location>
</feature>
<feature type="compositionally biased region" description="Pro residues" evidence="1">
    <location>
        <begin position="174"/>
        <end position="184"/>
    </location>
</feature>
<feature type="compositionally biased region" description="Low complexity" evidence="1">
    <location>
        <begin position="160"/>
        <end position="173"/>
    </location>
</feature>
<dbReference type="OrthoDB" id="2797886at2759"/>
<feature type="compositionally biased region" description="Acidic residues" evidence="1">
    <location>
        <begin position="31"/>
        <end position="43"/>
    </location>
</feature>
<feature type="compositionally biased region" description="Pro residues" evidence="1">
    <location>
        <begin position="142"/>
        <end position="154"/>
    </location>
</feature>
<sequence length="243" mass="26706">MDFYCDNSPPPAYSEQNYDQKLAQLSLTITEEPDLEDEYDETEAASSRAQRAGYAHQNSPTHTNAQTSNADRRGVRRLPAPPGQGPVDVKALRVHKKSASHSYGSSYQQSPKPHPKWYGDLDPVDPYSTKKSSHTNARDRPISPPPPFPSPTSPRPANYSSPPQQHRSSAHQPSSPPSPFPPRTPASSHTRSVSQLNFDTSVAYRRPEFPPVNVSPNSGSYNPNSLYNSAVSSHISPSVPMHL</sequence>
<feature type="compositionally biased region" description="Polar residues" evidence="1">
    <location>
        <begin position="56"/>
        <end position="69"/>
    </location>
</feature>
<keyword evidence="3" id="KW-1185">Reference proteome</keyword>